<reference evidence="7 8" key="1">
    <citation type="journal article" date="2015" name="Genome Announc.">
        <title>Draft Genome Sequence and Gene Annotation of the Entomopathogenic Fungus Verticillium hemipterigenum.</title>
        <authorList>
            <person name="Horn F."/>
            <person name="Habel A."/>
            <person name="Scharf D.H."/>
            <person name="Dworschak J."/>
            <person name="Brakhage A.A."/>
            <person name="Guthke R."/>
            <person name="Hertweck C."/>
            <person name="Linde J."/>
        </authorList>
    </citation>
    <scope>NUCLEOTIDE SEQUENCE [LARGE SCALE GENOMIC DNA]</scope>
</reference>
<dbReference type="SUPFAM" id="SSF57701">
    <property type="entry name" value="Zn2/Cys6 DNA-binding domain"/>
    <property type="match status" value="1"/>
</dbReference>
<dbReference type="PANTHER" id="PTHR47840:SF1">
    <property type="entry name" value="ZN(II)2CYS6 TRANSCRIPTION FACTOR (EUROFUNG)"/>
    <property type="match status" value="1"/>
</dbReference>
<evidence type="ECO:0000313" key="7">
    <source>
        <dbReference type="EMBL" id="CEJ93680.1"/>
    </source>
</evidence>
<dbReference type="InterPro" id="IPR001138">
    <property type="entry name" value="Zn2Cys6_DnaBD"/>
</dbReference>
<dbReference type="PROSITE" id="PS00463">
    <property type="entry name" value="ZN2_CY6_FUNGAL_1"/>
    <property type="match status" value="1"/>
</dbReference>
<keyword evidence="4" id="KW-0539">Nucleus</keyword>
<dbReference type="GO" id="GO:0006351">
    <property type="term" value="P:DNA-templated transcription"/>
    <property type="evidence" value="ECO:0007669"/>
    <property type="project" value="InterPro"/>
</dbReference>
<keyword evidence="3" id="KW-0804">Transcription</keyword>
<dbReference type="GO" id="GO:0003677">
    <property type="term" value="F:DNA binding"/>
    <property type="evidence" value="ECO:0007669"/>
    <property type="project" value="InterPro"/>
</dbReference>
<sequence length="760" mass="84512">MDEHNTTPIPHQAKRIKIRKGTRSCWECKRRKVSCKFQTARDSTCLNCFRRNVPCVSQSMPEQPPPSSRHTSRHLGDRITKVEDLIQSFLTNSPRPTSTSASDNATSPTQSAAYACDTAQPNRAAPPTPADSLADAATVSSLLVHGAPYPEPPSGHTDSNATALHHLYAAFPTHDDAMLLLKDSHRVALYTDLVNMQPHSKLTREALTSRRRRVQLPARATTHPVTLARLMLTFAITLQSPSGHQIAGLCEPQGVLMRRLVAAATTWVTTKHDMHTSIDSLACILLEAVYEINCGHLRRAWAVYRRAMTVAQLMGLHRPNIGPVQRIDDQDDTDPEFMWFRIVYMDRYLSLLLGLPQGTPDKSIGPAATLRQEPPLGKFERLLTVIASRILERNESPFHLDDSATTKSIDNDLLSVSIAMPSSFWRPISFHGHSPGSPDTLLETVRLSAHVYYYSLLIQLHLPYMVQGIAANSASDDDYSKTTCANASREIITRFIAHRTFNPKSLCSRPVDFFALLAAMTLILAHLNTRHHPAAAKHLAHHRSTDRALLEQTLERVQFISSLNSHDAIYENSAALIHSLLQIEASGEDCYIADRSDEMHLNAERGQLHLQIPYIGRIKITRQNPTVMREASQNSPLSPGLPASAQYSSSNAVLQTTPQQTDRRLRGHANASSSNVGNSERVSIVEQSSTFAQSPEVYTASSTQYSPVNPSNPFMQQQQRQRQHMAHFSLQGADGVDDWTLEGVDMAFFDNLLRGARDNR</sequence>
<gene>
    <name evidence="7" type="ORF">VHEMI09254</name>
</gene>
<dbReference type="OrthoDB" id="5392779at2759"/>
<organism evidence="7 8">
    <name type="scientific">[Torrubiella] hemipterigena</name>
    <dbReference type="NCBI Taxonomy" id="1531966"/>
    <lineage>
        <taxon>Eukaryota</taxon>
        <taxon>Fungi</taxon>
        <taxon>Dikarya</taxon>
        <taxon>Ascomycota</taxon>
        <taxon>Pezizomycotina</taxon>
        <taxon>Sordariomycetes</taxon>
        <taxon>Hypocreomycetidae</taxon>
        <taxon>Hypocreales</taxon>
        <taxon>Clavicipitaceae</taxon>
        <taxon>Clavicipitaceae incertae sedis</taxon>
        <taxon>'Torrubiella' clade</taxon>
    </lineage>
</organism>
<name>A0A0A1TPS1_9HYPO</name>
<feature type="compositionally biased region" description="Polar residues" evidence="5">
    <location>
        <begin position="670"/>
        <end position="693"/>
    </location>
</feature>
<protein>
    <recommendedName>
        <fullName evidence="6">Zn(2)-C6 fungal-type domain-containing protein</fullName>
    </recommendedName>
</protein>
<evidence type="ECO:0000256" key="1">
    <source>
        <dbReference type="ARBA" id="ARBA00022723"/>
    </source>
</evidence>
<dbReference type="CDD" id="cd12148">
    <property type="entry name" value="fungal_TF_MHR"/>
    <property type="match status" value="1"/>
</dbReference>
<feature type="region of interest" description="Disordered" evidence="5">
    <location>
        <begin position="91"/>
        <end position="111"/>
    </location>
</feature>
<evidence type="ECO:0000256" key="3">
    <source>
        <dbReference type="ARBA" id="ARBA00023163"/>
    </source>
</evidence>
<evidence type="ECO:0000256" key="2">
    <source>
        <dbReference type="ARBA" id="ARBA00023015"/>
    </source>
</evidence>
<dbReference type="Gene3D" id="4.10.240.10">
    <property type="entry name" value="Zn(2)-C6 fungal-type DNA-binding domain"/>
    <property type="match status" value="1"/>
</dbReference>
<dbReference type="PANTHER" id="PTHR47840">
    <property type="entry name" value="ZN(II)2CYS6 TRANSCRIPTION FACTOR (EUROFUNG)-RELATED"/>
    <property type="match status" value="1"/>
</dbReference>
<dbReference type="EMBL" id="CDHN01000006">
    <property type="protein sequence ID" value="CEJ93680.1"/>
    <property type="molecule type" value="Genomic_DNA"/>
</dbReference>
<feature type="compositionally biased region" description="Polar residues" evidence="5">
    <location>
        <begin position="645"/>
        <end position="660"/>
    </location>
</feature>
<feature type="region of interest" description="Disordered" evidence="5">
    <location>
        <begin position="627"/>
        <end position="721"/>
    </location>
</feature>
<dbReference type="AlphaFoldDB" id="A0A0A1TPS1"/>
<feature type="domain" description="Zn(2)-C6 fungal-type" evidence="6">
    <location>
        <begin position="24"/>
        <end position="57"/>
    </location>
</feature>
<evidence type="ECO:0000259" key="6">
    <source>
        <dbReference type="PROSITE" id="PS50048"/>
    </source>
</evidence>
<dbReference type="HOGENOM" id="CLU_004804_0_2_1"/>
<keyword evidence="1" id="KW-0479">Metal-binding</keyword>
<dbReference type="InterPro" id="IPR036864">
    <property type="entry name" value="Zn2-C6_fun-type_DNA-bd_sf"/>
</dbReference>
<feature type="compositionally biased region" description="Polar residues" evidence="5">
    <location>
        <begin position="699"/>
        <end position="715"/>
    </location>
</feature>
<keyword evidence="8" id="KW-1185">Reference proteome</keyword>
<dbReference type="Pfam" id="PF04082">
    <property type="entry name" value="Fungal_trans"/>
    <property type="match status" value="1"/>
</dbReference>
<evidence type="ECO:0000256" key="4">
    <source>
        <dbReference type="ARBA" id="ARBA00023242"/>
    </source>
</evidence>
<dbReference type="GO" id="GO:0000981">
    <property type="term" value="F:DNA-binding transcription factor activity, RNA polymerase II-specific"/>
    <property type="evidence" value="ECO:0007669"/>
    <property type="project" value="InterPro"/>
</dbReference>
<proteinExistence type="predicted"/>
<evidence type="ECO:0000256" key="5">
    <source>
        <dbReference type="SAM" id="MobiDB-lite"/>
    </source>
</evidence>
<dbReference type="CDD" id="cd00067">
    <property type="entry name" value="GAL4"/>
    <property type="match status" value="1"/>
</dbReference>
<keyword evidence="2" id="KW-0805">Transcription regulation</keyword>
<dbReference type="InterPro" id="IPR007219">
    <property type="entry name" value="XnlR_reg_dom"/>
</dbReference>
<dbReference type="STRING" id="1531966.A0A0A1TPS1"/>
<feature type="compositionally biased region" description="Polar residues" evidence="5">
    <location>
        <begin position="627"/>
        <end position="637"/>
    </location>
</feature>
<dbReference type="Proteomes" id="UP000039046">
    <property type="component" value="Unassembled WGS sequence"/>
</dbReference>
<accession>A0A0A1TPS1</accession>
<dbReference type="SMART" id="SM00906">
    <property type="entry name" value="Fungal_trans"/>
    <property type="match status" value="1"/>
</dbReference>
<dbReference type="GO" id="GO:0008270">
    <property type="term" value="F:zinc ion binding"/>
    <property type="evidence" value="ECO:0007669"/>
    <property type="project" value="InterPro"/>
</dbReference>
<evidence type="ECO:0000313" key="8">
    <source>
        <dbReference type="Proteomes" id="UP000039046"/>
    </source>
</evidence>
<dbReference type="PROSITE" id="PS50048">
    <property type="entry name" value="ZN2_CY6_FUNGAL_2"/>
    <property type="match status" value="1"/>
</dbReference>